<protein>
    <recommendedName>
        <fullName evidence="1">Helix-turn-helix domain-containing protein</fullName>
    </recommendedName>
</protein>
<keyword evidence="3" id="KW-1185">Reference proteome</keyword>
<dbReference type="Gene3D" id="1.10.238.160">
    <property type="match status" value="1"/>
</dbReference>
<name>A0ABX1VJF3_9PLAN</name>
<evidence type="ECO:0000313" key="2">
    <source>
        <dbReference type="EMBL" id="NNJ27591.1"/>
    </source>
</evidence>
<organism evidence="2 3">
    <name type="scientific">Alienimonas chondri</name>
    <dbReference type="NCBI Taxonomy" id="2681879"/>
    <lineage>
        <taxon>Bacteria</taxon>
        <taxon>Pseudomonadati</taxon>
        <taxon>Planctomycetota</taxon>
        <taxon>Planctomycetia</taxon>
        <taxon>Planctomycetales</taxon>
        <taxon>Planctomycetaceae</taxon>
        <taxon>Alienimonas</taxon>
    </lineage>
</organism>
<evidence type="ECO:0000259" key="1">
    <source>
        <dbReference type="Pfam" id="PF12728"/>
    </source>
</evidence>
<dbReference type="Proteomes" id="UP000609651">
    <property type="component" value="Unassembled WGS sequence"/>
</dbReference>
<proteinExistence type="predicted"/>
<accession>A0ABX1VJF3</accession>
<dbReference type="InterPro" id="IPR041657">
    <property type="entry name" value="HTH_17"/>
</dbReference>
<dbReference type="RefSeq" id="WP_171189499.1">
    <property type="nucleotide sequence ID" value="NZ_WTPX01000171.1"/>
</dbReference>
<feature type="domain" description="Helix-turn-helix" evidence="1">
    <location>
        <begin position="23"/>
        <end position="70"/>
    </location>
</feature>
<sequence>MHDLLDPFPPQTLDGATPASVLIDVGQLADLLGVSTRTLWRHASAGKLPEPVRLGGCTRWRRGDIDRWVADGCPPVRPAAKLSHQKA</sequence>
<dbReference type="Pfam" id="PF12728">
    <property type="entry name" value="HTH_17"/>
    <property type="match status" value="1"/>
</dbReference>
<dbReference type="EMBL" id="WTPX01000171">
    <property type="protein sequence ID" value="NNJ27591.1"/>
    <property type="molecule type" value="Genomic_DNA"/>
</dbReference>
<comment type="caution">
    <text evidence="2">The sequence shown here is derived from an EMBL/GenBank/DDBJ whole genome shotgun (WGS) entry which is preliminary data.</text>
</comment>
<dbReference type="SUPFAM" id="SSF46955">
    <property type="entry name" value="Putative DNA-binding domain"/>
    <property type="match status" value="1"/>
</dbReference>
<gene>
    <name evidence="2" type="ORF">LzC2_36980</name>
</gene>
<reference evidence="2 3" key="1">
    <citation type="journal article" date="2020" name="Syst. Appl. Microbiol.">
        <title>Alienimonas chondri sp. nov., a novel planctomycete isolated from the biofilm of the red alga Chondrus crispus.</title>
        <authorList>
            <person name="Vitorino I."/>
            <person name="Albuquerque L."/>
            <person name="Wiegand S."/>
            <person name="Kallscheuer N."/>
            <person name="da Costa M.S."/>
            <person name="Lobo-da-Cunha A."/>
            <person name="Jogler C."/>
            <person name="Lage O.M."/>
        </authorList>
    </citation>
    <scope>NUCLEOTIDE SEQUENCE [LARGE SCALE GENOMIC DNA]</scope>
    <source>
        <strain evidence="2 3">LzC2</strain>
    </source>
</reference>
<evidence type="ECO:0000313" key="3">
    <source>
        <dbReference type="Proteomes" id="UP000609651"/>
    </source>
</evidence>
<dbReference type="InterPro" id="IPR009061">
    <property type="entry name" value="DNA-bd_dom_put_sf"/>
</dbReference>